<gene>
    <name evidence="11" type="ORF">JBS370_LOCUS29471</name>
    <name evidence="10" type="ORF">ZHD862_LOCUS23402</name>
</gene>
<dbReference type="PANTHER" id="PTHR31595">
    <property type="entry name" value="LONG-CHAIN-ALCOHOL O-FATTY-ACYLTRANSFERASE 3-RELATED"/>
    <property type="match status" value="1"/>
</dbReference>
<feature type="transmembrane region" description="Helical" evidence="8">
    <location>
        <begin position="185"/>
        <end position="201"/>
    </location>
</feature>
<sequence length="264" mass="30751">MVLSPFVLIGWFGHIIICYYLIRPICNTLVRTILTIIPCILFTYITCQNFPQYDSLSLMILILCWMISIRLIHLTIFSIDKLLTFRSFLFKILWIFLPILPLKSKRNEWPIKYYLILIPVKFVSLREFWSQRYNRLIGTVLKESIFEPIHSKFSSSTIEGLTTFIISGLLHVHVAFVAFDDVSTLFPTFIFFFLHGIGCCFETKMKIQLPKYIGWILTHAFLLLTAPFVLEPSIKRGPPLLIPNPPPLVNIEWIPKLPIPNFCP</sequence>
<keyword evidence="6 8" id="KW-1133">Transmembrane helix</keyword>
<dbReference type="AlphaFoldDB" id="A0A814X981"/>
<comment type="subcellular location">
    <subcellularLocation>
        <location evidence="1">Membrane</location>
        <topology evidence="1">Multi-pass membrane protein</topology>
    </subcellularLocation>
</comment>
<proteinExistence type="inferred from homology"/>
<dbReference type="InterPro" id="IPR032805">
    <property type="entry name" value="Wax_synthase_dom"/>
</dbReference>
<comment type="caution">
    <text evidence="10">The sequence shown here is derived from an EMBL/GenBank/DDBJ whole genome shotgun (WGS) entry which is preliminary data.</text>
</comment>
<feature type="transmembrane region" description="Helical" evidence="8">
    <location>
        <begin position="83"/>
        <end position="101"/>
    </location>
</feature>
<dbReference type="InterPro" id="IPR044851">
    <property type="entry name" value="Wax_synthase"/>
</dbReference>
<feature type="transmembrane region" description="Helical" evidence="8">
    <location>
        <begin position="213"/>
        <end position="230"/>
    </location>
</feature>
<evidence type="ECO:0000259" key="9">
    <source>
        <dbReference type="Pfam" id="PF13813"/>
    </source>
</evidence>
<evidence type="ECO:0000256" key="8">
    <source>
        <dbReference type="SAM" id="Phobius"/>
    </source>
</evidence>
<comment type="pathway">
    <text evidence="2">Secondary metabolite biosynthesis.</text>
</comment>
<evidence type="ECO:0000256" key="1">
    <source>
        <dbReference type="ARBA" id="ARBA00004141"/>
    </source>
</evidence>
<evidence type="ECO:0000256" key="2">
    <source>
        <dbReference type="ARBA" id="ARBA00005179"/>
    </source>
</evidence>
<organism evidence="10 12">
    <name type="scientific">Rotaria sordida</name>
    <dbReference type="NCBI Taxonomy" id="392033"/>
    <lineage>
        <taxon>Eukaryota</taxon>
        <taxon>Metazoa</taxon>
        <taxon>Spiralia</taxon>
        <taxon>Gnathifera</taxon>
        <taxon>Rotifera</taxon>
        <taxon>Eurotatoria</taxon>
        <taxon>Bdelloidea</taxon>
        <taxon>Philodinida</taxon>
        <taxon>Philodinidae</taxon>
        <taxon>Rotaria</taxon>
    </lineage>
</organism>
<evidence type="ECO:0000313" key="10">
    <source>
        <dbReference type="EMBL" id="CAF1211806.1"/>
    </source>
</evidence>
<name>A0A814X981_9BILA</name>
<keyword evidence="7 8" id="KW-0472">Membrane</keyword>
<dbReference type="PANTHER" id="PTHR31595:SF57">
    <property type="entry name" value="OS04G0481900 PROTEIN"/>
    <property type="match status" value="1"/>
</dbReference>
<feature type="transmembrane region" description="Helical" evidence="8">
    <location>
        <begin position="58"/>
        <end position="76"/>
    </location>
</feature>
<evidence type="ECO:0000256" key="7">
    <source>
        <dbReference type="ARBA" id="ARBA00023136"/>
    </source>
</evidence>
<dbReference type="Proteomes" id="UP000663864">
    <property type="component" value="Unassembled WGS sequence"/>
</dbReference>
<evidence type="ECO:0000313" key="11">
    <source>
        <dbReference type="EMBL" id="CAF4058821.1"/>
    </source>
</evidence>
<feature type="transmembrane region" description="Helical" evidence="8">
    <location>
        <begin position="6"/>
        <end position="22"/>
    </location>
</feature>
<reference evidence="10" key="1">
    <citation type="submission" date="2021-02" db="EMBL/GenBank/DDBJ databases">
        <authorList>
            <person name="Nowell W R."/>
        </authorList>
    </citation>
    <scope>NUCLEOTIDE SEQUENCE</scope>
</reference>
<feature type="domain" description="Wax synthase" evidence="9">
    <location>
        <begin position="119"/>
        <end position="193"/>
    </location>
</feature>
<keyword evidence="5 8" id="KW-0812">Transmembrane</keyword>
<evidence type="ECO:0000313" key="12">
    <source>
        <dbReference type="Proteomes" id="UP000663864"/>
    </source>
</evidence>
<dbReference type="GO" id="GO:0008374">
    <property type="term" value="F:O-acyltransferase activity"/>
    <property type="evidence" value="ECO:0007669"/>
    <property type="project" value="InterPro"/>
</dbReference>
<dbReference type="EMBL" id="CAJOBD010006357">
    <property type="protein sequence ID" value="CAF4058821.1"/>
    <property type="molecule type" value="Genomic_DNA"/>
</dbReference>
<dbReference type="GO" id="GO:0006629">
    <property type="term" value="P:lipid metabolic process"/>
    <property type="evidence" value="ECO:0007669"/>
    <property type="project" value="InterPro"/>
</dbReference>
<dbReference type="Proteomes" id="UP000663836">
    <property type="component" value="Unassembled WGS sequence"/>
</dbReference>
<feature type="transmembrane region" description="Helical" evidence="8">
    <location>
        <begin position="29"/>
        <end position="46"/>
    </location>
</feature>
<evidence type="ECO:0000256" key="3">
    <source>
        <dbReference type="ARBA" id="ARBA00007282"/>
    </source>
</evidence>
<accession>A0A814X981</accession>
<keyword evidence="4" id="KW-0808">Transferase</keyword>
<evidence type="ECO:0000256" key="5">
    <source>
        <dbReference type="ARBA" id="ARBA00022692"/>
    </source>
</evidence>
<dbReference type="Pfam" id="PF13813">
    <property type="entry name" value="MBOAT_2"/>
    <property type="match status" value="1"/>
</dbReference>
<dbReference type="EMBL" id="CAJNOT010001519">
    <property type="protein sequence ID" value="CAF1211806.1"/>
    <property type="molecule type" value="Genomic_DNA"/>
</dbReference>
<protein>
    <recommendedName>
        <fullName evidence="9">Wax synthase domain-containing protein</fullName>
    </recommendedName>
</protein>
<evidence type="ECO:0000256" key="6">
    <source>
        <dbReference type="ARBA" id="ARBA00022989"/>
    </source>
</evidence>
<comment type="similarity">
    <text evidence="3">Belongs to the wax synthase family.</text>
</comment>
<evidence type="ECO:0000256" key="4">
    <source>
        <dbReference type="ARBA" id="ARBA00022679"/>
    </source>
</evidence>
<dbReference type="GO" id="GO:0016020">
    <property type="term" value="C:membrane"/>
    <property type="evidence" value="ECO:0007669"/>
    <property type="project" value="UniProtKB-SubCell"/>
</dbReference>